<evidence type="ECO:0000313" key="3">
    <source>
        <dbReference type="EMBL" id="AKK07421.1"/>
    </source>
</evidence>
<keyword evidence="1" id="KW-0812">Transmembrane</keyword>
<evidence type="ECO:0000313" key="2">
    <source>
        <dbReference type="EMBL" id="AKK05253.1"/>
    </source>
</evidence>
<feature type="transmembrane region" description="Helical" evidence="1">
    <location>
        <begin position="58"/>
        <end position="78"/>
    </location>
</feature>
<name>A0A0G3H0B4_9CORY</name>
<feature type="transmembrane region" description="Helical" evidence="1">
    <location>
        <begin position="113"/>
        <end position="132"/>
    </location>
</feature>
<proteinExistence type="predicted"/>
<reference evidence="4" key="2">
    <citation type="submission" date="2015-05" db="EMBL/GenBank/DDBJ databases">
        <title>Complete genome sequence of Corynebacterium mustelae DSM 45274, isolated from various tissues of a male ferret with lethal sepsis.</title>
        <authorList>
            <person name="Ruckert C."/>
            <person name="Albersmeier A."/>
            <person name="Winkler A."/>
            <person name="Tauch A."/>
        </authorList>
    </citation>
    <scope>NUCLEOTIDE SEQUENCE [LARGE SCALE GENOMIC DNA]</scope>
    <source>
        <strain evidence="4">DSM 45274</strain>
        <plasmid evidence="4">Plasmid phiCmus45274</plasmid>
    </source>
</reference>
<dbReference type="EMBL" id="CP011544">
    <property type="protein sequence ID" value="AKK07421.1"/>
    <property type="molecule type" value="Genomic_DNA"/>
</dbReference>
<gene>
    <name evidence="2" type="ORF">CMUST_04555</name>
    <name evidence="3" type="ORF">CMUST_15665</name>
</gene>
<reference evidence="2 4" key="1">
    <citation type="journal article" date="2015" name="Genome Announc.">
        <title>Complete Genome Sequence of the Type Strain Corynebacterium mustelae DSM 45274, Isolated from Various Tissues of a Male Ferret with Lethal Sepsis.</title>
        <authorList>
            <person name="Ruckert C."/>
            <person name="Eimer J."/>
            <person name="Winkler A."/>
            <person name="Tauch A."/>
        </authorList>
    </citation>
    <scope>NUCLEOTIDE SEQUENCE [LARGE SCALE GENOMIC DNA]</scope>
    <source>
        <strain evidence="2 4">DSM 45274</strain>
        <plasmid evidence="3">phiCmus45274</plasmid>
        <plasmid evidence="4">Plasmid phiCmus45274</plasmid>
    </source>
</reference>
<protein>
    <submittedName>
        <fullName evidence="2">Uncharacterized protein</fullName>
    </submittedName>
</protein>
<dbReference type="AlphaFoldDB" id="A0A0G3H0B4"/>
<evidence type="ECO:0000313" key="4">
    <source>
        <dbReference type="Proteomes" id="UP000035199"/>
    </source>
</evidence>
<sequence>MPIEHLPPRFKPAAYRLRAALMSDAAAMLIAGVMAQAKGFTYLARPAFYHPAESWVELHTWAIIWIIVGSASVFSAMIPRTWFASLAFGAIVGMNVLWGLSYAWGSIISDMNLWASAINHWGISTLVVWAVWRGSRQHIRFEGGASE</sequence>
<dbReference type="STRING" id="571915.CMUST_04555"/>
<feature type="transmembrane region" description="Helical" evidence="1">
    <location>
        <begin position="21"/>
        <end position="38"/>
    </location>
</feature>
<keyword evidence="1" id="KW-1133">Transmembrane helix</keyword>
<keyword evidence="1" id="KW-0472">Membrane</keyword>
<geneLocation type="plasmid" evidence="3 4">
    <name>phiCmus45274</name>
</geneLocation>
<dbReference type="RefSeq" id="WP_052844530.1">
    <property type="nucleotide sequence ID" value="NZ_CP011542.1"/>
</dbReference>
<dbReference type="Proteomes" id="UP000035199">
    <property type="component" value="Chromosome"/>
</dbReference>
<feature type="transmembrane region" description="Helical" evidence="1">
    <location>
        <begin position="85"/>
        <end position="107"/>
    </location>
</feature>
<accession>A0A0G3H0B4</accession>
<dbReference type="KEGG" id="cmv:CMUST_04555"/>
<evidence type="ECO:0000256" key="1">
    <source>
        <dbReference type="SAM" id="Phobius"/>
    </source>
</evidence>
<dbReference type="KEGG" id="cmv:CMUST_15665"/>
<dbReference type="OrthoDB" id="4422339at2"/>
<dbReference type="Proteomes" id="UP000035199">
    <property type="component" value="Plasmid phiCmus45274"/>
</dbReference>
<keyword evidence="4" id="KW-1185">Reference proteome</keyword>
<dbReference type="EMBL" id="CP011542">
    <property type="protein sequence ID" value="AKK05253.1"/>
    <property type="molecule type" value="Genomic_DNA"/>
</dbReference>
<keyword evidence="3" id="KW-0614">Plasmid</keyword>
<organism evidence="2 4">
    <name type="scientific">Corynebacterium mustelae</name>
    <dbReference type="NCBI Taxonomy" id="571915"/>
    <lineage>
        <taxon>Bacteria</taxon>
        <taxon>Bacillati</taxon>
        <taxon>Actinomycetota</taxon>
        <taxon>Actinomycetes</taxon>
        <taxon>Mycobacteriales</taxon>
        <taxon>Corynebacteriaceae</taxon>
        <taxon>Corynebacterium</taxon>
    </lineage>
</organism>
<dbReference type="PATRIC" id="fig|571915.4.peg.3363"/>